<gene>
    <name evidence="8" type="ORF">CYJ73_03095</name>
</gene>
<dbReference type="InterPro" id="IPR035906">
    <property type="entry name" value="MetI-like_sf"/>
</dbReference>
<feature type="region of interest" description="Disordered" evidence="6">
    <location>
        <begin position="1"/>
        <end position="116"/>
    </location>
</feature>
<organism evidence="8 9">
    <name type="scientific">Gordonia terrae</name>
    <dbReference type="NCBI Taxonomy" id="2055"/>
    <lineage>
        <taxon>Bacteria</taxon>
        <taxon>Bacillati</taxon>
        <taxon>Actinomycetota</taxon>
        <taxon>Actinomycetes</taxon>
        <taxon>Mycobacteriales</taxon>
        <taxon>Gordoniaceae</taxon>
        <taxon>Gordonia</taxon>
    </lineage>
</organism>
<evidence type="ECO:0000256" key="1">
    <source>
        <dbReference type="ARBA" id="ARBA00004141"/>
    </source>
</evidence>
<feature type="compositionally biased region" description="Low complexity" evidence="6">
    <location>
        <begin position="72"/>
        <end position="99"/>
    </location>
</feature>
<dbReference type="GO" id="GO:0055085">
    <property type="term" value="P:transmembrane transport"/>
    <property type="evidence" value="ECO:0007669"/>
    <property type="project" value="InterPro"/>
</dbReference>
<evidence type="ECO:0000256" key="4">
    <source>
        <dbReference type="ARBA" id="ARBA00023136"/>
    </source>
</evidence>
<feature type="domain" description="ABC transmembrane type-1" evidence="7">
    <location>
        <begin position="184"/>
        <end position="390"/>
    </location>
</feature>
<evidence type="ECO:0000256" key="5">
    <source>
        <dbReference type="RuleBase" id="RU363032"/>
    </source>
</evidence>
<dbReference type="Gene3D" id="1.10.3720.10">
    <property type="entry name" value="MetI-like"/>
    <property type="match status" value="1"/>
</dbReference>
<dbReference type="InterPro" id="IPR052730">
    <property type="entry name" value="Sugar_ABC_transporter"/>
</dbReference>
<evidence type="ECO:0000256" key="6">
    <source>
        <dbReference type="SAM" id="MobiDB-lite"/>
    </source>
</evidence>
<feature type="transmembrane region" description="Helical" evidence="5">
    <location>
        <begin position="221"/>
        <end position="241"/>
    </location>
</feature>
<feature type="transmembrane region" description="Helical" evidence="5">
    <location>
        <begin position="312"/>
        <end position="330"/>
    </location>
</feature>
<evidence type="ECO:0000256" key="2">
    <source>
        <dbReference type="ARBA" id="ARBA00022692"/>
    </source>
</evidence>
<comment type="caution">
    <text evidence="8">The sequence shown here is derived from an EMBL/GenBank/DDBJ whole genome shotgun (WGS) entry which is preliminary data.</text>
</comment>
<dbReference type="PANTHER" id="PTHR43759">
    <property type="entry name" value="TREHALOSE TRANSPORT SYSTEM PERMEASE PROTEIN SUGA"/>
    <property type="match status" value="1"/>
</dbReference>
<dbReference type="PROSITE" id="PS50928">
    <property type="entry name" value="ABC_TM1"/>
    <property type="match status" value="1"/>
</dbReference>
<keyword evidence="5" id="KW-0813">Transport</keyword>
<sequence length="406" mass="43263">MSDNTTPGDDERTGDRPGRDVSGEDARFRAGRHALPDDAPPQTGPIPIVRDTPPVQSDQVWTPPPGGRHDAAPVSGPAGAPAPAAGPAAATAAGTTAVAERPRADDAPAAPRRRSEGKAAERRLAFWLVAPAALMMILVTGYPIVYAVWLSLNKMSLSAPGEREFVWFANYATVLTDNYWWTAFGVTVGITVVSVIIELVLGMAIALVMHRTIFGRGTIRTVVLIPYGIVTVAAAFSWYYAWTPGTGYLANLLPDGSAPLTEQWPSLAIIVLAEVWKTTPFMALLLLAGLALVPDDLLKAAQVDGAGAWTRLWRIILPLMKPAILVALLFRTLDAFRVFDNIYVLTSGSNNTYSVSMLGYDNLFGAFNLGVGSAISILIFICVAIIAFVFIKGFGTAAPGSDDEGR</sequence>
<feature type="transmembrane region" description="Helical" evidence="5">
    <location>
        <begin position="267"/>
        <end position="292"/>
    </location>
</feature>
<comment type="subcellular location">
    <subcellularLocation>
        <location evidence="5">Cell membrane</location>
        <topology evidence="5">Multi-pass membrane protein</topology>
    </subcellularLocation>
    <subcellularLocation>
        <location evidence="1">Membrane</location>
        <topology evidence="1">Multi-pass membrane protein</topology>
    </subcellularLocation>
</comment>
<evidence type="ECO:0000313" key="9">
    <source>
        <dbReference type="Proteomes" id="UP000234662"/>
    </source>
</evidence>
<dbReference type="STRING" id="2055.BCM27_09730"/>
<feature type="transmembrane region" description="Helical" evidence="5">
    <location>
        <begin position="179"/>
        <end position="209"/>
    </location>
</feature>
<dbReference type="Proteomes" id="UP000234662">
    <property type="component" value="Unassembled WGS sequence"/>
</dbReference>
<evidence type="ECO:0000256" key="3">
    <source>
        <dbReference type="ARBA" id="ARBA00022989"/>
    </source>
</evidence>
<protein>
    <submittedName>
        <fullName evidence="8">ABC transporter permease</fullName>
    </submittedName>
</protein>
<keyword evidence="2 5" id="KW-0812">Transmembrane</keyword>
<dbReference type="EMBL" id="PKJC01000002">
    <property type="protein sequence ID" value="PKZ66755.1"/>
    <property type="molecule type" value="Genomic_DNA"/>
</dbReference>
<evidence type="ECO:0000313" key="8">
    <source>
        <dbReference type="EMBL" id="PKZ66755.1"/>
    </source>
</evidence>
<feature type="transmembrane region" description="Helical" evidence="5">
    <location>
        <begin position="124"/>
        <end position="149"/>
    </location>
</feature>
<feature type="compositionally biased region" description="Basic and acidic residues" evidence="6">
    <location>
        <begin position="9"/>
        <end position="28"/>
    </location>
</feature>
<dbReference type="RefSeq" id="WP_101819020.1">
    <property type="nucleotide sequence ID" value="NZ_PKJC01000002.1"/>
</dbReference>
<comment type="similarity">
    <text evidence="5">Belongs to the binding-protein-dependent transport system permease family.</text>
</comment>
<dbReference type="AlphaFoldDB" id="A0A2I1RCD6"/>
<reference evidence="8 9" key="1">
    <citation type="submission" date="2017-12" db="EMBL/GenBank/DDBJ databases">
        <title>Phylogenetic diversity of female urinary microbiome.</title>
        <authorList>
            <person name="Thomas-White K."/>
            <person name="Wolfe A.J."/>
        </authorList>
    </citation>
    <scope>NUCLEOTIDE SEQUENCE [LARGE SCALE GENOMIC DNA]</scope>
    <source>
        <strain evidence="8 9">UMB0777</strain>
    </source>
</reference>
<evidence type="ECO:0000259" key="7">
    <source>
        <dbReference type="PROSITE" id="PS50928"/>
    </source>
</evidence>
<dbReference type="PANTHER" id="PTHR43759:SF1">
    <property type="entry name" value="GLUCOSE IMPORT SYSTEM PERMEASE PROTEIN GLCT"/>
    <property type="match status" value="1"/>
</dbReference>
<feature type="transmembrane region" description="Helical" evidence="5">
    <location>
        <begin position="366"/>
        <end position="391"/>
    </location>
</feature>
<keyword evidence="4 5" id="KW-0472">Membrane</keyword>
<dbReference type="Pfam" id="PF00528">
    <property type="entry name" value="BPD_transp_1"/>
    <property type="match status" value="1"/>
</dbReference>
<accession>A0A2I1RCD6</accession>
<dbReference type="GO" id="GO:0005886">
    <property type="term" value="C:plasma membrane"/>
    <property type="evidence" value="ECO:0007669"/>
    <property type="project" value="UniProtKB-SubCell"/>
</dbReference>
<dbReference type="CDD" id="cd06261">
    <property type="entry name" value="TM_PBP2"/>
    <property type="match status" value="1"/>
</dbReference>
<keyword evidence="3 5" id="KW-1133">Transmembrane helix</keyword>
<dbReference type="InterPro" id="IPR000515">
    <property type="entry name" value="MetI-like"/>
</dbReference>
<proteinExistence type="inferred from homology"/>
<name>A0A2I1RCD6_9ACTN</name>
<dbReference type="SUPFAM" id="SSF161098">
    <property type="entry name" value="MetI-like"/>
    <property type="match status" value="1"/>
</dbReference>